<evidence type="ECO:0000313" key="2">
    <source>
        <dbReference type="EMBL" id="MTV32335.1"/>
    </source>
</evidence>
<dbReference type="Pfam" id="PF03591">
    <property type="entry name" value="AzlC"/>
    <property type="match status" value="1"/>
</dbReference>
<feature type="transmembrane region" description="Helical" evidence="1">
    <location>
        <begin position="135"/>
        <end position="155"/>
    </location>
</feature>
<name>A0A6N8DS22_RHOAC</name>
<feature type="transmembrane region" description="Helical" evidence="1">
    <location>
        <begin position="106"/>
        <end position="123"/>
    </location>
</feature>
<feature type="transmembrane region" description="Helical" evidence="1">
    <location>
        <begin position="21"/>
        <end position="39"/>
    </location>
</feature>
<dbReference type="AlphaFoldDB" id="A0A6N8DS22"/>
<dbReference type="Proteomes" id="UP000439113">
    <property type="component" value="Unassembled WGS sequence"/>
</dbReference>
<dbReference type="RefSeq" id="WP_155447018.1">
    <property type="nucleotide sequence ID" value="NZ_JAOQNR010000007.1"/>
</dbReference>
<organism evidence="2 3">
    <name type="scientific">Rhodoblastus acidophilus</name>
    <name type="common">Rhodopseudomonas acidophila</name>
    <dbReference type="NCBI Taxonomy" id="1074"/>
    <lineage>
        <taxon>Bacteria</taxon>
        <taxon>Pseudomonadati</taxon>
        <taxon>Pseudomonadota</taxon>
        <taxon>Alphaproteobacteria</taxon>
        <taxon>Hyphomicrobiales</taxon>
        <taxon>Rhodoblastaceae</taxon>
        <taxon>Rhodoblastus</taxon>
    </lineage>
</organism>
<keyword evidence="1" id="KW-1133">Transmembrane helix</keyword>
<reference evidence="2 3" key="1">
    <citation type="submission" date="2019-11" db="EMBL/GenBank/DDBJ databases">
        <title>Whole-genome sequence of a Rhodoblastus acidophilus DSM 142.</title>
        <authorList>
            <person name="Kyndt J.A."/>
            <person name="Meyer T.E."/>
        </authorList>
    </citation>
    <scope>NUCLEOTIDE SEQUENCE [LARGE SCALE GENOMIC DNA]</scope>
    <source>
        <strain evidence="2 3">DSM 142</strain>
    </source>
</reference>
<dbReference type="InterPro" id="IPR011606">
    <property type="entry name" value="Brnchd-chn_aa_trnsp_permease"/>
</dbReference>
<evidence type="ECO:0000256" key="1">
    <source>
        <dbReference type="SAM" id="Phobius"/>
    </source>
</evidence>
<keyword evidence="1" id="KW-0812">Transmembrane</keyword>
<feature type="transmembrane region" description="Helical" evidence="1">
    <location>
        <begin position="45"/>
        <end position="66"/>
    </location>
</feature>
<dbReference type="EMBL" id="WNKS01000015">
    <property type="protein sequence ID" value="MTV32335.1"/>
    <property type="molecule type" value="Genomic_DNA"/>
</dbReference>
<feature type="transmembrane region" description="Helical" evidence="1">
    <location>
        <begin position="161"/>
        <end position="181"/>
    </location>
</feature>
<gene>
    <name evidence="2" type="ORF">GJ654_15200</name>
</gene>
<accession>A0A6N8DS22</accession>
<feature type="transmembrane region" description="Helical" evidence="1">
    <location>
        <begin position="73"/>
        <end position="94"/>
    </location>
</feature>
<proteinExistence type="predicted"/>
<evidence type="ECO:0000313" key="3">
    <source>
        <dbReference type="Proteomes" id="UP000439113"/>
    </source>
</evidence>
<keyword evidence="1" id="KW-0472">Membrane</keyword>
<comment type="caution">
    <text evidence="2">The sequence shown here is derived from an EMBL/GenBank/DDBJ whole genome shotgun (WGS) entry which is preliminary data.</text>
</comment>
<feature type="transmembrane region" description="Helical" evidence="1">
    <location>
        <begin position="216"/>
        <end position="234"/>
    </location>
</feature>
<protein>
    <submittedName>
        <fullName evidence="2">Branched-chain amino acid ABC transporter permease</fullName>
    </submittedName>
</protein>
<feature type="transmembrane region" description="Helical" evidence="1">
    <location>
        <begin position="193"/>
        <end position="210"/>
    </location>
</feature>
<sequence>MNARKDRRWFYAGARTALTGPAWYVALSLMSTGALARAADMPPDAAMLATALIWAGPGQVLFFGALAAKTAPAAIAVAVSLSSVRLLPMCLSVLPMLRGEKTRRITLLFAAHFIAVTVWAESLRRLPELEKAQRMPFFFGFALTCLGLTTLTSGLGYWLTAAVPAPVAGGLMMLSPFYFLAATARAARDGSDWLAIGAGAALAPLTQIFVGGGFDLMILALVGGGGAWLAGFYARKVAA</sequence>
<dbReference type="OrthoDB" id="7675159at2"/>